<evidence type="ECO:0000256" key="3">
    <source>
        <dbReference type="ARBA" id="ARBA00023125"/>
    </source>
</evidence>
<feature type="DNA-binding region" description="Homeobox" evidence="10">
    <location>
        <begin position="136"/>
        <end position="195"/>
    </location>
</feature>
<evidence type="ECO:0000256" key="11">
    <source>
        <dbReference type="RuleBase" id="RU000682"/>
    </source>
</evidence>
<feature type="region of interest" description="Disordered" evidence="12">
    <location>
        <begin position="56"/>
        <end position="81"/>
    </location>
</feature>
<evidence type="ECO:0000313" key="14">
    <source>
        <dbReference type="EMBL" id="OCT56252.1"/>
    </source>
</evidence>
<dbReference type="InterPro" id="IPR001356">
    <property type="entry name" value="HD"/>
</dbReference>
<dbReference type="PROSITE" id="PS00027">
    <property type="entry name" value="HOMEOBOX_1"/>
    <property type="match status" value="1"/>
</dbReference>
<comment type="function">
    <text evidence="8">Transcription factor that regulates gene expression in intestine. May participate in vitamin A metabolism most likely by regulating BCO1 expression in the intestine.</text>
</comment>
<feature type="region of interest" description="Disordered" evidence="12">
    <location>
        <begin position="110"/>
        <end position="135"/>
    </location>
</feature>
<dbReference type="PANTHER" id="PTHR24329">
    <property type="entry name" value="HOMEOBOX PROTEIN ARISTALESS"/>
    <property type="match status" value="1"/>
</dbReference>
<keyword evidence="7 10" id="KW-0539">Nucleus</keyword>
<feature type="domain" description="Homeobox" evidence="13">
    <location>
        <begin position="134"/>
        <end position="194"/>
    </location>
</feature>
<dbReference type="GO" id="GO:0000981">
    <property type="term" value="F:DNA-binding transcription factor activity, RNA polymerase II-specific"/>
    <property type="evidence" value="ECO:0007669"/>
    <property type="project" value="InterPro"/>
</dbReference>
<comment type="subcellular location">
    <subcellularLocation>
        <location evidence="1 10 11">Nucleus</location>
    </subcellularLocation>
</comment>
<accession>A0A974GZF7</accession>
<dbReference type="GO" id="GO:0000977">
    <property type="term" value="F:RNA polymerase II transcription regulatory region sequence-specific DNA binding"/>
    <property type="evidence" value="ECO:0007669"/>
    <property type="project" value="TreeGrafter"/>
</dbReference>
<evidence type="ECO:0000256" key="1">
    <source>
        <dbReference type="ARBA" id="ARBA00004123"/>
    </source>
</evidence>
<dbReference type="Proteomes" id="UP000694892">
    <property type="component" value="Unassembled WGS sequence"/>
</dbReference>
<evidence type="ECO:0000256" key="7">
    <source>
        <dbReference type="ARBA" id="ARBA00023242"/>
    </source>
</evidence>
<dbReference type="SMART" id="SM00389">
    <property type="entry name" value="HOX"/>
    <property type="match status" value="1"/>
</dbReference>
<evidence type="ECO:0000256" key="8">
    <source>
        <dbReference type="ARBA" id="ARBA00055445"/>
    </source>
</evidence>
<keyword evidence="3 10" id="KW-0238">DNA-binding</keyword>
<evidence type="ECO:0000256" key="4">
    <source>
        <dbReference type="ARBA" id="ARBA00023155"/>
    </source>
</evidence>
<dbReference type="InterPro" id="IPR050649">
    <property type="entry name" value="Paired_Homeobox_TFs"/>
</dbReference>
<dbReference type="Pfam" id="PF00046">
    <property type="entry name" value="Homeodomain"/>
    <property type="match status" value="1"/>
</dbReference>
<gene>
    <name evidence="14" type="ORF">XELAEV_18000389mg</name>
</gene>
<evidence type="ECO:0000256" key="9">
    <source>
        <dbReference type="ARBA" id="ARBA00067428"/>
    </source>
</evidence>
<evidence type="ECO:0000256" key="12">
    <source>
        <dbReference type="SAM" id="MobiDB-lite"/>
    </source>
</evidence>
<reference evidence="14" key="1">
    <citation type="submission" date="2016-05" db="EMBL/GenBank/DDBJ databases">
        <title>WGS assembly of Xenopus laevis.</title>
        <authorList>
            <person name="Session A."/>
            <person name="Uno Y."/>
            <person name="Kwon T."/>
            <person name="Chapman J."/>
            <person name="Toyoda A."/>
            <person name="Takahashi S."/>
            <person name="Fukui A."/>
            <person name="Hikosaka A."/>
            <person name="Putnam N."/>
            <person name="Stites J."/>
            <person name="Van Heeringen S."/>
            <person name="Quigley I."/>
            <person name="Heinz S."/>
            <person name="Hellsten U."/>
            <person name="Lyons J."/>
            <person name="Suzuki A."/>
            <person name="Kondo M."/>
            <person name="Ogino H."/>
            <person name="Ochi H."/>
            <person name="Bogdanovic O."/>
            <person name="Lister R."/>
            <person name="Georgiou G."/>
            <person name="Paranjpe S."/>
            <person name="Van Kruijsbergen I."/>
            <person name="Mozaffari S."/>
            <person name="Shu S."/>
            <person name="Schmutz J."/>
            <person name="Jenkins J."/>
            <person name="Grimwood J."/>
            <person name="Carlson J."/>
            <person name="Mitros T."/>
            <person name="Simakov O."/>
            <person name="Heald R."/>
            <person name="Miller K."/>
            <person name="Haudenschild C."/>
            <person name="Kuroki Y."/>
            <person name="Tanaka T."/>
            <person name="Michiue T."/>
            <person name="Watanabe M."/>
            <person name="Kinoshita T."/>
            <person name="Ohta Y."/>
            <person name="Mawaribuchi S."/>
            <person name="Suzuki Y."/>
            <person name="Haramoto Y."/>
            <person name="Yamamoto T."/>
            <person name="Takagi C."/>
            <person name="Kitzman J."/>
            <person name="Shendure J."/>
            <person name="Nakayama T."/>
            <person name="Izutsu Y."/>
            <person name="Robert J."/>
            <person name="Dichmann D."/>
            <person name="Flajnik M."/>
            <person name="Houston D."/>
            <person name="Marcotte E."/>
            <person name="Wallingford J."/>
            <person name="Ito Y."/>
            <person name="Asashima M."/>
            <person name="Ueno N."/>
            <person name="Matsuda Y."/>
            <person name="Jan Veenstra G."/>
            <person name="Fujiyama A."/>
            <person name="Harland R."/>
            <person name="Taira M."/>
            <person name="Rokhsar D.S."/>
        </authorList>
    </citation>
    <scope>NUCLEOTIDE SEQUENCE</scope>
    <source>
        <strain evidence="14">J</strain>
        <tissue evidence="14">Blood</tissue>
    </source>
</reference>
<proteinExistence type="predicted"/>
<sequence>MELRTSKSRSNPGLSYSIEEILKKPSHKNVSNKPFLSYSYTEDLETTHLRTAAELKTGSPLEVPEEEPEVPSGAVAFRAGSPTQTPHYLRIRDNVPGSDSQTVNGRDEFEAEHHEGEDELSDTPQESSTCDRKNKRTRIRTTFTMAQLQELEQIFQVTHYPDVQTRDQLAAKIQVPEVRVQIWFQNRRAKWRKYEKLGNFGGLQHLTSVYMVPAPKSDCMDFSLQSSKLHDVDLSHFYYPFQEHLTLAYGPSMAPLNPTVPLPFPVTYL</sequence>
<keyword evidence="5" id="KW-0010">Activator</keyword>
<dbReference type="CDD" id="cd00086">
    <property type="entry name" value="homeodomain"/>
    <property type="match status" value="1"/>
</dbReference>
<dbReference type="Gene3D" id="1.10.10.60">
    <property type="entry name" value="Homeodomain-like"/>
    <property type="match status" value="1"/>
</dbReference>
<dbReference type="EMBL" id="KV467322">
    <property type="protein sequence ID" value="OCT56252.1"/>
    <property type="molecule type" value="Genomic_DNA"/>
</dbReference>
<evidence type="ECO:0000256" key="2">
    <source>
        <dbReference type="ARBA" id="ARBA00023015"/>
    </source>
</evidence>
<evidence type="ECO:0000256" key="6">
    <source>
        <dbReference type="ARBA" id="ARBA00023163"/>
    </source>
</evidence>
<evidence type="ECO:0000256" key="5">
    <source>
        <dbReference type="ARBA" id="ARBA00023159"/>
    </source>
</evidence>
<evidence type="ECO:0000259" key="13">
    <source>
        <dbReference type="PROSITE" id="PS50071"/>
    </source>
</evidence>
<dbReference type="FunFam" id="1.10.10.60:FF:000369">
    <property type="entry name" value="Intestine specific homeobox"/>
    <property type="match status" value="1"/>
</dbReference>
<dbReference type="PROSITE" id="PS50071">
    <property type="entry name" value="HOMEOBOX_2"/>
    <property type="match status" value="1"/>
</dbReference>
<dbReference type="GO" id="GO:0005634">
    <property type="term" value="C:nucleus"/>
    <property type="evidence" value="ECO:0007669"/>
    <property type="project" value="UniProtKB-SubCell"/>
</dbReference>
<protein>
    <recommendedName>
        <fullName evidence="9">Intestine-specific homeobox</fullName>
    </recommendedName>
</protein>
<dbReference type="InterPro" id="IPR009057">
    <property type="entry name" value="Homeodomain-like_sf"/>
</dbReference>
<name>A0A974GZF7_XENLA</name>
<dbReference type="SUPFAM" id="SSF46689">
    <property type="entry name" value="Homeodomain-like"/>
    <property type="match status" value="1"/>
</dbReference>
<keyword evidence="6" id="KW-0804">Transcription</keyword>
<organism evidence="14">
    <name type="scientific">Xenopus laevis</name>
    <name type="common">African clawed frog</name>
    <dbReference type="NCBI Taxonomy" id="8355"/>
    <lineage>
        <taxon>Eukaryota</taxon>
        <taxon>Metazoa</taxon>
        <taxon>Chordata</taxon>
        <taxon>Craniata</taxon>
        <taxon>Vertebrata</taxon>
        <taxon>Euteleostomi</taxon>
        <taxon>Amphibia</taxon>
        <taxon>Batrachia</taxon>
        <taxon>Anura</taxon>
        <taxon>Pipoidea</taxon>
        <taxon>Pipidae</taxon>
        <taxon>Xenopodinae</taxon>
        <taxon>Xenopus</taxon>
        <taxon>Xenopus</taxon>
    </lineage>
</organism>
<dbReference type="InterPro" id="IPR017970">
    <property type="entry name" value="Homeobox_CS"/>
</dbReference>
<dbReference type="AlphaFoldDB" id="A0A974GZF7"/>
<keyword evidence="2" id="KW-0805">Transcription regulation</keyword>
<keyword evidence="4 10" id="KW-0371">Homeobox</keyword>
<evidence type="ECO:0000256" key="10">
    <source>
        <dbReference type="PROSITE-ProRule" id="PRU00108"/>
    </source>
</evidence>
<dbReference type="PANTHER" id="PTHR24329:SF362">
    <property type="entry name" value="INTESTINE-SPECIFIC HOMEOBOX"/>
    <property type="match status" value="1"/>
</dbReference>